<dbReference type="NCBIfam" id="TIGR02917">
    <property type="entry name" value="PEP_TPR_lipo"/>
    <property type="match status" value="1"/>
</dbReference>
<evidence type="ECO:0008006" key="6">
    <source>
        <dbReference type="Google" id="ProtNLM"/>
    </source>
</evidence>
<dbReference type="InterPro" id="IPR050498">
    <property type="entry name" value="Ycf3"/>
</dbReference>
<dbReference type="PANTHER" id="PTHR44858:SF1">
    <property type="entry name" value="UDP-N-ACETYLGLUCOSAMINE--PEPTIDE N-ACETYLGLUCOSAMINYLTRANSFERASE SPINDLY-RELATED"/>
    <property type="match status" value="1"/>
</dbReference>
<dbReference type="Pfam" id="PF13181">
    <property type="entry name" value="TPR_8"/>
    <property type="match status" value="2"/>
</dbReference>
<dbReference type="Proteomes" id="UP001157133">
    <property type="component" value="Unassembled WGS sequence"/>
</dbReference>
<accession>A0ABQ6H6N9</accession>
<dbReference type="Pfam" id="PF12895">
    <property type="entry name" value="ANAPC3"/>
    <property type="match status" value="1"/>
</dbReference>
<dbReference type="PROSITE" id="PS51257">
    <property type="entry name" value="PROKAR_LIPOPROTEIN"/>
    <property type="match status" value="1"/>
</dbReference>
<sequence>MRSIKRTSSVAIILAFMMACTPNKSENEYAIDAKENISDPKTSILILKSGLSKYPNSANLRKALGDLYLTQGMGAEAEKEYTTFITLTQDINPVFHNLLKSYDLQGKSEELISGTQQLPQLSQDNQYIAYLYAALGYIAESKEEQANDMLEQLNDLSGESVYQGIGSAFSELKSENTSAASAILNEIIESNPELSEAKFFQAQLAYITGEYDQAIELLREYQTSFINDHRVSFVIAKSLLELEKDEEAEKELSGIISVYPNHPLANNLIGVSRYKRGDFVSAESYLTKALQNGLDDDGSRVLAGVSAYYQAKYEIAYSYLISVKDKISPTHPALKLLISLEMMNGNVDEAEKLVALVEAPSSDDDAYFIAKTGYEMLKKGDKAAAKTSLDKLDEYQSSDVKLLSQKALIQLAFNSENAIDTLEQAILQEPTLEHANVFLINAFTAEKKYDRAINAAKEWQKHAPDSQVATLILASLYRKTNNQEQALSLYKEVYEQDNQNIQYLVYSHEISLKSGDFDKALNYLTAALDIQPGNAQLLKSYVWLTNALSLQKDAVTYFANMPAEAKNNPNVKLYEAQALFNDGQFSSVIASLGQEKPSREFTYSKEYWMLLGQSYVQSKEQDKAENHFKLWVEYEPNIAESWLALGMFYEFSGDLNKAKQVFNDAVKDNQDSFVLNIRVGEFALEDKNLERTKSILNKFSDNKADYLYRGLNGRVLQSERKFNDALPELLAYYSVFPTSKYATLIAAAYIDNNDLSGAELFIDEHLNGSPEDTAILSFIATALMTVDADLSLKYYDVLLAVQPKNVIALNNAAWQLYEKNQLQKAEEYIDTALSLVAKSPDIFDTAAMIKLKNGKLEESKQLITKARKLAPRNKQIEEHYDLIFK</sequence>
<dbReference type="InterPro" id="IPR014266">
    <property type="entry name" value="PEP-CTERM_TPR_PrsT"/>
</dbReference>
<feature type="repeat" description="TPR" evidence="3">
    <location>
        <begin position="639"/>
        <end position="672"/>
    </location>
</feature>
<dbReference type="EMBL" id="BSSU01000007">
    <property type="protein sequence ID" value="GLX82116.1"/>
    <property type="molecule type" value="Genomic_DNA"/>
</dbReference>
<keyword evidence="2 3" id="KW-0802">TPR repeat</keyword>
<gene>
    <name evidence="4" type="ORF">theurythT_15680</name>
</gene>
<dbReference type="Gene3D" id="1.25.40.10">
    <property type="entry name" value="Tetratricopeptide repeat domain"/>
    <property type="match status" value="4"/>
</dbReference>
<proteinExistence type="predicted"/>
<dbReference type="SUPFAM" id="SSF48452">
    <property type="entry name" value="TPR-like"/>
    <property type="match status" value="4"/>
</dbReference>
<dbReference type="PROSITE" id="PS50005">
    <property type="entry name" value="TPR"/>
    <property type="match status" value="2"/>
</dbReference>
<dbReference type="RefSeq" id="WP_284207469.1">
    <property type="nucleotide sequence ID" value="NZ_BSSU01000007.1"/>
</dbReference>
<evidence type="ECO:0000256" key="2">
    <source>
        <dbReference type="ARBA" id="ARBA00022803"/>
    </source>
</evidence>
<feature type="repeat" description="TPR" evidence="3">
    <location>
        <begin position="605"/>
        <end position="638"/>
    </location>
</feature>
<dbReference type="Pfam" id="PF13432">
    <property type="entry name" value="TPR_16"/>
    <property type="match status" value="1"/>
</dbReference>
<evidence type="ECO:0000313" key="4">
    <source>
        <dbReference type="EMBL" id="GLX82116.1"/>
    </source>
</evidence>
<protein>
    <recommendedName>
        <fullName evidence="6">PEP-CTERM system TPR-repeat protein PrsT</fullName>
    </recommendedName>
</protein>
<dbReference type="InterPro" id="IPR019734">
    <property type="entry name" value="TPR_rpt"/>
</dbReference>
<name>A0ABQ6H6N9_9GAMM</name>
<evidence type="ECO:0000256" key="3">
    <source>
        <dbReference type="PROSITE-ProRule" id="PRU00339"/>
    </source>
</evidence>
<comment type="caution">
    <text evidence="4">The sequence shown here is derived from an EMBL/GenBank/DDBJ whole genome shotgun (WGS) entry which is preliminary data.</text>
</comment>
<evidence type="ECO:0000256" key="1">
    <source>
        <dbReference type="ARBA" id="ARBA00022737"/>
    </source>
</evidence>
<keyword evidence="5" id="KW-1185">Reference proteome</keyword>
<keyword evidence="1" id="KW-0677">Repeat</keyword>
<dbReference type="SMART" id="SM00028">
    <property type="entry name" value="TPR"/>
    <property type="match status" value="10"/>
</dbReference>
<organism evidence="4 5">
    <name type="scientific">Thalassotalea eurytherma</name>
    <dbReference type="NCBI Taxonomy" id="1144278"/>
    <lineage>
        <taxon>Bacteria</taxon>
        <taxon>Pseudomonadati</taxon>
        <taxon>Pseudomonadota</taxon>
        <taxon>Gammaproteobacteria</taxon>
        <taxon>Alteromonadales</taxon>
        <taxon>Colwelliaceae</taxon>
        <taxon>Thalassotalea</taxon>
    </lineage>
</organism>
<dbReference type="InterPro" id="IPR011990">
    <property type="entry name" value="TPR-like_helical_dom_sf"/>
</dbReference>
<evidence type="ECO:0000313" key="5">
    <source>
        <dbReference type="Proteomes" id="UP001157133"/>
    </source>
</evidence>
<dbReference type="PANTHER" id="PTHR44858">
    <property type="entry name" value="TETRATRICOPEPTIDE REPEAT PROTEIN 6"/>
    <property type="match status" value="1"/>
</dbReference>
<reference evidence="4 5" key="1">
    <citation type="submission" date="2023-03" db="EMBL/GenBank/DDBJ databases">
        <title>Draft genome sequence of Thalassotalea eurytherma JCM 18482T.</title>
        <authorList>
            <person name="Sawabe T."/>
        </authorList>
    </citation>
    <scope>NUCLEOTIDE SEQUENCE [LARGE SCALE GENOMIC DNA]</scope>
    <source>
        <strain evidence="4 5">JCM 18482</strain>
    </source>
</reference>